<reference evidence="2 3" key="1">
    <citation type="submission" date="2020-04" db="EMBL/GenBank/DDBJ databases">
        <authorList>
            <person name="De Canck E."/>
        </authorList>
    </citation>
    <scope>NUCLEOTIDE SEQUENCE [LARGE SCALE GENOMIC DNA]</scope>
    <source>
        <strain evidence="2 3">LMG 1873</strain>
    </source>
</reference>
<evidence type="ECO:0000259" key="1">
    <source>
        <dbReference type="Pfam" id="PF12705"/>
    </source>
</evidence>
<gene>
    <name evidence="2" type="ORF">LMG1873_03453</name>
</gene>
<comment type="caution">
    <text evidence="2">The sequence shown here is derived from an EMBL/GenBank/DDBJ whole genome shotgun (WGS) entry which is preliminary data.</text>
</comment>
<evidence type="ECO:0000313" key="3">
    <source>
        <dbReference type="Proteomes" id="UP000494116"/>
    </source>
</evidence>
<dbReference type="InterPro" id="IPR038726">
    <property type="entry name" value="PDDEXK_AddAB-type"/>
</dbReference>
<feature type="domain" description="PD-(D/E)XK endonuclease-like" evidence="1">
    <location>
        <begin position="590"/>
        <end position="793"/>
    </location>
</feature>
<evidence type="ECO:0000313" key="2">
    <source>
        <dbReference type="EMBL" id="CAB3715219.1"/>
    </source>
</evidence>
<proteinExistence type="predicted"/>
<protein>
    <recommendedName>
        <fullName evidence="1">PD-(D/E)XK endonuclease-like domain-containing protein</fullName>
    </recommendedName>
</protein>
<name>A0ABN7F1N1_9BURK</name>
<keyword evidence="3" id="KW-1185">Reference proteome</keyword>
<organism evidence="2 3">
    <name type="scientific">Achromobacter piechaudii</name>
    <dbReference type="NCBI Taxonomy" id="72556"/>
    <lineage>
        <taxon>Bacteria</taxon>
        <taxon>Pseudomonadati</taxon>
        <taxon>Pseudomonadota</taxon>
        <taxon>Betaproteobacteria</taxon>
        <taxon>Burkholderiales</taxon>
        <taxon>Alcaligenaceae</taxon>
        <taxon>Achromobacter</taxon>
    </lineage>
</organism>
<dbReference type="RefSeq" id="WP_156487092.1">
    <property type="nucleotide sequence ID" value="NZ_CADIJS010000003.1"/>
</dbReference>
<dbReference type="EMBL" id="CADIJS010000003">
    <property type="protein sequence ID" value="CAB3715219.1"/>
    <property type="molecule type" value="Genomic_DNA"/>
</dbReference>
<accession>A0ABN7F1N1</accession>
<sequence>MHITFGLSLDARQGPSSTNFFNSPMVGRLGFLSLLETYLGLSAPGASTAKRVAVYSGLLRIHDNNSRFYSDSLKIDSIGTAARLLAWRDEWKLGGWNGSANPEHPPRVRELAAIEVAALETLPFGEAERLHLVAQGLSASGPGPIRSVRLVDPIEDFPLLWRQVLERLPSVAVRLPEPQGTGQLRAVQEHALTVLAGGYAGNLAIQPDGSILLVHALAATTAEHWLSAQHLHKPGDRLILAEEAGDSLDVSLSATGGVNCGFERPSQLRPALQALLLALEMCWEPVDMNRVLDFLTHPIGPFSRPARSKLARAVAKQPGIGGEAWTTAKSKIAVSDDAQEIADEITFWLESERWSRTEGVPVDALIARVDRMQEAMRRRLSGESDDVAGSTAAHRQCAAVHDALIELARQGLATVLPRQIEQLVAHATPAGVTNPAAVSHVGCMRSASKAAACIEAADEVVWWMPSSPALPSPLPWSPAEVNALTQLGVQLRDPARELVSLALKWLRPLLAARSRFVLVCPPPGAEVHPILQLLKQLVPDIESGSLDLDSALGSALLGSTAEILPSLPLPATPRHIQLPHPVQLGDAAQSFTTLDELFKNPALFVLKRVADLEPTSVLAVDEDNRLLGILAHRVFEKLFAHADALTWSNPAAVAWFRAEADSLLLTEGAVLLMQGSGVTQQHFRKVCEGAICSLLDHLRSASALQVQTEVEFAGNLGDVPLIGKIDLLVTLGGKRTVALDMKWRSDNYYAGLLRSGEHLQLALYSSLIEQTLSAPPSALGYFILESGALYVNAADTFPNAQVRRPPDGVTVTTLLDRARATWNWRKQQLDGGIIDVVPEGSADEFQGPEGTLSVNGPSKWDRDYLVLLGGWQ</sequence>
<dbReference type="Proteomes" id="UP000494116">
    <property type="component" value="Unassembled WGS sequence"/>
</dbReference>
<dbReference type="Pfam" id="PF12705">
    <property type="entry name" value="PDDEXK_1"/>
    <property type="match status" value="1"/>
</dbReference>